<dbReference type="EMBL" id="PDVP01000001">
    <property type="protein sequence ID" value="PHP68664.1"/>
    <property type="molecule type" value="Genomic_DNA"/>
</dbReference>
<dbReference type="Pfam" id="PF10633">
    <property type="entry name" value="NPCBM_assoc"/>
    <property type="match status" value="2"/>
</dbReference>
<dbReference type="Proteomes" id="UP000221168">
    <property type="component" value="Unassembled WGS sequence"/>
</dbReference>
<keyword evidence="2" id="KW-0812">Transmembrane</keyword>
<protein>
    <recommendedName>
        <fullName evidence="3">Alpha-galactosidase NEW3 domain-containing protein</fullName>
    </recommendedName>
</protein>
<dbReference type="AlphaFoldDB" id="A0A2G1QT78"/>
<organism evidence="4 5">
    <name type="scientific">Zhengella mangrovi</name>
    <dbReference type="NCBI Taxonomy" id="1982044"/>
    <lineage>
        <taxon>Bacteria</taxon>
        <taxon>Pseudomonadati</taxon>
        <taxon>Pseudomonadota</taxon>
        <taxon>Alphaproteobacteria</taxon>
        <taxon>Hyphomicrobiales</taxon>
        <taxon>Notoacmeibacteraceae</taxon>
        <taxon>Zhengella</taxon>
    </lineage>
</organism>
<sequence length="494" mass="52607">MSPPMIAWSRQRPCSPRCPARRIPPTRRTARPGPPLSRRPACNRHDCPVMPPWHFLHRSRRFTPVPAAAWRAALPSSFFSERNPVRSRTNRIDEEDETMSNRKLFRGALSACALLACSPALAQATSDTMTTDARPHGFWITTPAPEFKAAPGKQISIPLSVINDTLSPRRASLALDGLPKGWTWTLKHGAMEVEATMVNPDATEALTLDLKAPADAKSGTYALDLKAAYDQGTTDLPLSVTLADLPAANPTLKPELPALRGGAKTDFQYKLTLENPGLEEQLFTLDAAVPAGFEVSFKKGYGSDEITGVPVKAGGTETVTLHVKPNGSVSAGDYPVKVTATAGGKTAEADLGLRITGSPELALNGPQERLSGSAVAGQETSFPFTVVNRGSAPAQAIRMDATPPHDWKVAFDPAQLPALDPGQKETVNVSVTPGAQAIAGDYMLNIRADAPGASQDAKFRVTVNTSTVWGMAGIGVIGTALLVLAMAVLRYGRR</sequence>
<proteinExistence type="predicted"/>
<dbReference type="InterPro" id="IPR013783">
    <property type="entry name" value="Ig-like_fold"/>
</dbReference>
<evidence type="ECO:0000256" key="2">
    <source>
        <dbReference type="SAM" id="Phobius"/>
    </source>
</evidence>
<gene>
    <name evidence="4" type="ORF">CSC94_01290</name>
</gene>
<keyword evidence="2" id="KW-1133">Transmembrane helix</keyword>
<dbReference type="Gene3D" id="2.60.40.10">
    <property type="entry name" value="Immunoglobulins"/>
    <property type="match status" value="2"/>
</dbReference>
<feature type="domain" description="Alpha-galactosidase NEW3" evidence="3">
    <location>
        <begin position="375"/>
        <end position="448"/>
    </location>
</feature>
<feature type="region of interest" description="Disordered" evidence="1">
    <location>
        <begin position="1"/>
        <end position="41"/>
    </location>
</feature>
<dbReference type="InterPro" id="IPR018905">
    <property type="entry name" value="A-galactase_NEW3"/>
</dbReference>
<evidence type="ECO:0000256" key="1">
    <source>
        <dbReference type="SAM" id="MobiDB-lite"/>
    </source>
</evidence>
<evidence type="ECO:0000313" key="5">
    <source>
        <dbReference type="Proteomes" id="UP000221168"/>
    </source>
</evidence>
<dbReference type="PANTHER" id="PTHR39198">
    <property type="entry name" value="HYPOTHETICAL MEMBRANE PROTEIN, CONSERVED"/>
    <property type="match status" value="1"/>
</dbReference>
<feature type="transmembrane region" description="Helical" evidence="2">
    <location>
        <begin position="468"/>
        <end position="489"/>
    </location>
</feature>
<accession>A0A2G1QT78</accession>
<keyword evidence="5" id="KW-1185">Reference proteome</keyword>
<evidence type="ECO:0000313" key="4">
    <source>
        <dbReference type="EMBL" id="PHP68664.1"/>
    </source>
</evidence>
<comment type="caution">
    <text evidence="4">The sequence shown here is derived from an EMBL/GenBank/DDBJ whole genome shotgun (WGS) entry which is preliminary data.</text>
</comment>
<dbReference type="OrthoDB" id="8631677at2"/>
<feature type="domain" description="Alpha-galactosidase NEW3" evidence="3">
    <location>
        <begin position="150"/>
        <end position="229"/>
    </location>
</feature>
<evidence type="ECO:0000259" key="3">
    <source>
        <dbReference type="Pfam" id="PF10633"/>
    </source>
</evidence>
<keyword evidence="2" id="KW-0472">Membrane</keyword>
<reference evidence="4 5" key="1">
    <citation type="submission" date="2017-10" db="EMBL/GenBank/DDBJ databases">
        <title>Sedimentibacterium mangrovi gen. nov., sp. nov., a novel member of family Phyllobacteriacea isolated from mangrove sediment.</title>
        <authorList>
            <person name="Liao H."/>
            <person name="Tian Y."/>
        </authorList>
    </citation>
    <scope>NUCLEOTIDE SEQUENCE [LARGE SCALE GENOMIC DNA]</scope>
    <source>
        <strain evidence="4 5">X9-2-2</strain>
    </source>
</reference>
<name>A0A2G1QT78_9HYPH</name>
<dbReference type="PANTHER" id="PTHR39198:SF1">
    <property type="entry name" value="ALPHA-GALACTOSIDASE NEW3 DOMAIN-CONTAINING PROTEIN"/>
    <property type="match status" value="1"/>
</dbReference>